<reference evidence="2 3" key="1">
    <citation type="submission" date="2015-09" db="EMBL/GenBank/DDBJ databases">
        <title>Genome sequencing project for genomic taxonomy and phylogenomics of Bacillus-like bacteria.</title>
        <authorList>
            <person name="Liu B."/>
            <person name="Wang J."/>
            <person name="Zhu Y."/>
            <person name="Liu G."/>
            <person name="Chen Q."/>
            <person name="Chen Z."/>
            <person name="Lan J."/>
            <person name="Che J."/>
            <person name="Ge C."/>
            <person name="Shi H."/>
            <person name="Pan Z."/>
            <person name="Liu X."/>
        </authorList>
    </citation>
    <scope>NUCLEOTIDE SEQUENCE [LARGE SCALE GENOMIC DNA]</scope>
    <source>
        <strain evidence="2 3">DSM 8552</strain>
    </source>
</reference>
<dbReference type="PROSITE" id="PS51704">
    <property type="entry name" value="GP_PDE"/>
    <property type="match status" value="1"/>
</dbReference>
<keyword evidence="3" id="KW-1185">Reference proteome</keyword>
<comment type="caution">
    <text evidence="2">The sequence shown here is derived from an EMBL/GenBank/DDBJ whole genome shotgun (WGS) entry which is preliminary data.</text>
</comment>
<sequence length="243" mass="27743">MAPLIYAHRGASGLFPENTMESFYAAVRRRANGIELDVQLSRDDKLVVIHDHTVDRTTTGSGLVRRHTLQELRQLRADRGSSSRFSKAKIPTLREVFHAFSNTPLRFILELKNFLSDQPGLEERVIEQIRRYHLTERTIISSFNFDSLLHIKELDPSQTTGLLYVGPIPRPWEVAHRYQADQLHVPMDQLSAKLVEESHNHDLTVLGWTVNSAQEIEDALDMGVDGLITNYPGRARKILRARS</sequence>
<dbReference type="SUPFAM" id="SSF51695">
    <property type="entry name" value="PLC-like phosphodiesterases"/>
    <property type="match status" value="1"/>
</dbReference>
<dbReference type="Gene3D" id="3.20.20.190">
    <property type="entry name" value="Phosphatidylinositol (PI) phosphodiesterase"/>
    <property type="match status" value="1"/>
</dbReference>
<dbReference type="EMBL" id="LJJB01000007">
    <property type="protein sequence ID" value="KQL48995.1"/>
    <property type="molecule type" value="Genomic_DNA"/>
</dbReference>
<dbReference type="Pfam" id="PF03009">
    <property type="entry name" value="GDPD"/>
    <property type="match status" value="1"/>
</dbReference>
<gene>
    <name evidence="2" type="ORF">AN963_04220</name>
</gene>
<dbReference type="InterPro" id="IPR017946">
    <property type="entry name" value="PLC-like_Pdiesterase_TIM-brl"/>
</dbReference>
<dbReference type="CDD" id="cd08563">
    <property type="entry name" value="GDPD_TtGDE_like"/>
    <property type="match status" value="1"/>
</dbReference>
<dbReference type="RefSeq" id="WP_055743291.1">
    <property type="nucleotide sequence ID" value="NZ_LJJB01000007.1"/>
</dbReference>
<accession>A0ABR5NBS4</accession>
<dbReference type="PANTHER" id="PTHR46211:SF1">
    <property type="entry name" value="GLYCEROPHOSPHODIESTER PHOSPHODIESTERASE, CYTOPLASMIC"/>
    <property type="match status" value="1"/>
</dbReference>
<protein>
    <submittedName>
        <fullName evidence="2">Glycerophosphodiester phosphodiesterase</fullName>
    </submittedName>
</protein>
<organism evidence="2 3">
    <name type="scientific">Brevibacillus choshinensis</name>
    <dbReference type="NCBI Taxonomy" id="54911"/>
    <lineage>
        <taxon>Bacteria</taxon>
        <taxon>Bacillati</taxon>
        <taxon>Bacillota</taxon>
        <taxon>Bacilli</taxon>
        <taxon>Bacillales</taxon>
        <taxon>Paenibacillaceae</taxon>
        <taxon>Brevibacillus</taxon>
    </lineage>
</organism>
<feature type="domain" description="GP-PDE" evidence="1">
    <location>
        <begin position="3"/>
        <end position="239"/>
    </location>
</feature>
<evidence type="ECO:0000259" key="1">
    <source>
        <dbReference type="PROSITE" id="PS51704"/>
    </source>
</evidence>
<evidence type="ECO:0000313" key="3">
    <source>
        <dbReference type="Proteomes" id="UP000051063"/>
    </source>
</evidence>
<evidence type="ECO:0000313" key="2">
    <source>
        <dbReference type="EMBL" id="KQL48995.1"/>
    </source>
</evidence>
<name>A0ABR5NBS4_BRECH</name>
<proteinExistence type="predicted"/>
<dbReference type="InterPro" id="IPR030395">
    <property type="entry name" value="GP_PDE_dom"/>
</dbReference>
<dbReference type="PANTHER" id="PTHR46211">
    <property type="entry name" value="GLYCEROPHOSPHORYL DIESTER PHOSPHODIESTERASE"/>
    <property type="match status" value="1"/>
</dbReference>
<dbReference type="Proteomes" id="UP000051063">
    <property type="component" value="Unassembled WGS sequence"/>
</dbReference>